<dbReference type="GeneID" id="20528140"/>
<dbReference type="InterPro" id="IPR029765">
    <property type="entry name" value="Mev_diP_decarb"/>
</dbReference>
<comment type="pathway">
    <text evidence="13">Steroid biosynthesis; cholesterol biosynthesis.</text>
</comment>
<dbReference type="GO" id="GO:0019287">
    <property type="term" value="P:isopentenyl diphosphate biosynthetic process, mevalonate pathway"/>
    <property type="evidence" value="ECO:0007669"/>
    <property type="project" value="UniProtKB-UniRule"/>
</dbReference>
<dbReference type="InterPro" id="IPR005935">
    <property type="entry name" value="Mev_decarb"/>
</dbReference>
<proteinExistence type="inferred from homology"/>
<keyword evidence="8 12" id="KW-0443">Lipid metabolism</keyword>
<keyword evidence="7 13" id="KW-0756">Sterol biosynthesis</keyword>
<keyword evidence="5 12" id="KW-0067">ATP-binding</keyword>
<evidence type="ECO:0000256" key="11">
    <source>
        <dbReference type="ARBA" id="ARBA00023239"/>
    </source>
</evidence>
<dbReference type="Gene3D" id="3.30.70.890">
    <property type="entry name" value="GHMP kinase, C-terminal domain"/>
    <property type="match status" value="1"/>
</dbReference>
<dbReference type="RefSeq" id="XP_009495556.1">
    <property type="nucleotide sequence ID" value="XM_009497281.1"/>
</dbReference>
<organism evidence="16">
    <name type="scientific">Fonticula alba</name>
    <name type="common">Slime mold</name>
    <dbReference type="NCBI Taxonomy" id="691883"/>
    <lineage>
        <taxon>Eukaryota</taxon>
        <taxon>Rotosphaerida</taxon>
        <taxon>Fonticulaceae</taxon>
        <taxon>Fonticula</taxon>
    </lineage>
</organism>
<evidence type="ECO:0000256" key="13">
    <source>
        <dbReference type="RuleBase" id="RU363086"/>
    </source>
</evidence>
<keyword evidence="4 12" id="KW-0547">Nucleotide-binding</keyword>
<evidence type="ECO:0000256" key="4">
    <source>
        <dbReference type="ARBA" id="ARBA00022741"/>
    </source>
</evidence>
<evidence type="ECO:0000313" key="16">
    <source>
        <dbReference type="EMBL" id="KCV69950.1"/>
    </source>
</evidence>
<keyword evidence="9 13" id="KW-1207">Sterol metabolism</keyword>
<keyword evidence="13" id="KW-0153">Cholesterol metabolism</keyword>
<dbReference type="NCBIfam" id="TIGR01240">
    <property type="entry name" value="mevDPdecarb"/>
    <property type="match status" value="1"/>
</dbReference>
<dbReference type="InterPro" id="IPR053859">
    <property type="entry name" value="MVD-like_N"/>
</dbReference>
<dbReference type="PANTHER" id="PTHR10977:SF3">
    <property type="entry name" value="DIPHOSPHOMEVALONATE DECARBOXYLASE"/>
    <property type="match status" value="1"/>
</dbReference>
<dbReference type="SUPFAM" id="SSF54211">
    <property type="entry name" value="Ribosomal protein S5 domain 2-like"/>
    <property type="match status" value="1"/>
</dbReference>
<dbReference type="eggNOG" id="KOG2833">
    <property type="taxonomic scope" value="Eukaryota"/>
</dbReference>
<gene>
    <name evidence="16" type="ORF">H696_03415</name>
</gene>
<keyword evidence="6 13" id="KW-0752">Steroid biosynthesis</keyword>
<dbReference type="InterPro" id="IPR020568">
    <property type="entry name" value="Ribosomal_Su5_D2-typ_SF"/>
</dbReference>
<dbReference type="AlphaFoldDB" id="A0A058Z6R7"/>
<evidence type="ECO:0000256" key="10">
    <source>
        <dbReference type="ARBA" id="ARBA00023221"/>
    </source>
</evidence>
<comment type="similarity">
    <text evidence="1 12 13">Belongs to the diphosphomevalonate decarboxylase family.</text>
</comment>
<protein>
    <recommendedName>
        <fullName evidence="2 12">Diphosphomevalonate decarboxylase</fullName>
        <ecNumber evidence="2 12">4.1.1.33</ecNumber>
    </recommendedName>
</protein>
<dbReference type="PIRSF" id="PIRSF015950">
    <property type="entry name" value="Mev_P_decrbx"/>
    <property type="match status" value="1"/>
</dbReference>
<dbReference type="InterPro" id="IPR041431">
    <property type="entry name" value="Mvd1_C"/>
</dbReference>
<dbReference type="Gene3D" id="3.30.230.10">
    <property type="match status" value="1"/>
</dbReference>
<keyword evidence="17" id="KW-1185">Reference proteome</keyword>
<dbReference type="SUPFAM" id="SSF55060">
    <property type="entry name" value="GHMP Kinase, C-terminal domain"/>
    <property type="match status" value="1"/>
</dbReference>
<dbReference type="OMA" id="LTLHAMM"/>
<evidence type="ECO:0000256" key="12">
    <source>
        <dbReference type="PIRNR" id="PIRNR015950"/>
    </source>
</evidence>
<evidence type="ECO:0000256" key="5">
    <source>
        <dbReference type="ARBA" id="ARBA00022840"/>
    </source>
</evidence>
<dbReference type="Proteomes" id="UP000030693">
    <property type="component" value="Unassembled WGS sequence"/>
</dbReference>
<dbReference type="GO" id="GO:0005829">
    <property type="term" value="C:cytosol"/>
    <property type="evidence" value="ECO:0007669"/>
    <property type="project" value="InterPro"/>
</dbReference>
<dbReference type="PANTHER" id="PTHR10977">
    <property type="entry name" value="DIPHOSPHOMEVALONATE DECARBOXYLASE"/>
    <property type="match status" value="1"/>
</dbReference>
<name>A0A058Z6R7_FONAL</name>
<keyword evidence="10 13" id="KW-0753">Steroid metabolism</keyword>
<dbReference type="GO" id="GO:0004163">
    <property type="term" value="F:diphosphomevalonate decarboxylase activity"/>
    <property type="evidence" value="ECO:0007669"/>
    <property type="project" value="UniProtKB-UniRule"/>
</dbReference>
<feature type="domain" description="Mvd1 C-terminal" evidence="14">
    <location>
        <begin position="198"/>
        <end position="398"/>
    </location>
</feature>
<dbReference type="Pfam" id="PF18376">
    <property type="entry name" value="MDD_C"/>
    <property type="match status" value="1"/>
</dbReference>
<evidence type="ECO:0000259" key="15">
    <source>
        <dbReference type="Pfam" id="PF22700"/>
    </source>
</evidence>
<dbReference type="GO" id="GO:0005524">
    <property type="term" value="F:ATP binding"/>
    <property type="evidence" value="ECO:0007669"/>
    <property type="project" value="UniProtKB-UniRule"/>
</dbReference>
<evidence type="ECO:0000256" key="2">
    <source>
        <dbReference type="ARBA" id="ARBA00012296"/>
    </source>
</evidence>
<accession>A0A058Z6R7</accession>
<feature type="domain" description="Diphosphomevalonate decarboxylase-like N-terminal" evidence="15">
    <location>
        <begin position="11"/>
        <end position="173"/>
    </location>
</feature>
<dbReference type="InterPro" id="IPR014721">
    <property type="entry name" value="Ribsml_uS5_D2-typ_fold_subgr"/>
</dbReference>
<evidence type="ECO:0000313" key="17">
    <source>
        <dbReference type="Proteomes" id="UP000030693"/>
    </source>
</evidence>
<keyword evidence="11 12" id="KW-0456">Lyase</keyword>
<dbReference type="EMBL" id="KB932205">
    <property type="protein sequence ID" value="KCV69950.1"/>
    <property type="molecule type" value="Genomic_DNA"/>
</dbReference>
<dbReference type="GO" id="GO:0006695">
    <property type="term" value="P:cholesterol biosynthetic process"/>
    <property type="evidence" value="ECO:0007669"/>
    <property type="project" value="UniProtKB-UniPathway"/>
</dbReference>
<evidence type="ECO:0000256" key="6">
    <source>
        <dbReference type="ARBA" id="ARBA00022955"/>
    </source>
</evidence>
<evidence type="ECO:0000259" key="14">
    <source>
        <dbReference type="Pfam" id="PF18376"/>
    </source>
</evidence>
<dbReference type="InterPro" id="IPR036554">
    <property type="entry name" value="GHMP_kinase_C_sf"/>
</dbReference>
<evidence type="ECO:0000256" key="3">
    <source>
        <dbReference type="ARBA" id="ARBA00022516"/>
    </source>
</evidence>
<reference evidence="16" key="1">
    <citation type="submission" date="2013-04" db="EMBL/GenBank/DDBJ databases">
        <title>The Genome Sequence of Fonticula alba ATCC 38817.</title>
        <authorList>
            <consortium name="The Broad Institute Genomics Platform"/>
            <person name="Russ C."/>
            <person name="Cuomo C."/>
            <person name="Burger G."/>
            <person name="Gray M.W."/>
            <person name="Holland P.W.H."/>
            <person name="King N."/>
            <person name="Lang F.B.F."/>
            <person name="Roger A.J."/>
            <person name="Ruiz-Trillo I."/>
            <person name="Brown M."/>
            <person name="Walker B."/>
            <person name="Young S."/>
            <person name="Zeng Q."/>
            <person name="Gargeya S."/>
            <person name="Fitzgerald M."/>
            <person name="Haas B."/>
            <person name="Abouelleil A."/>
            <person name="Allen A.W."/>
            <person name="Alvarado L."/>
            <person name="Arachchi H.M."/>
            <person name="Berlin A.M."/>
            <person name="Chapman S.B."/>
            <person name="Gainer-Dewar J."/>
            <person name="Goldberg J."/>
            <person name="Griggs A."/>
            <person name="Gujja S."/>
            <person name="Hansen M."/>
            <person name="Howarth C."/>
            <person name="Imamovic A."/>
            <person name="Ireland A."/>
            <person name="Larimer J."/>
            <person name="McCowan C."/>
            <person name="Murphy C."/>
            <person name="Pearson M."/>
            <person name="Poon T.W."/>
            <person name="Priest M."/>
            <person name="Roberts A."/>
            <person name="Saif S."/>
            <person name="Shea T."/>
            <person name="Sisk P."/>
            <person name="Sykes S."/>
            <person name="Wortman J."/>
            <person name="Nusbaum C."/>
            <person name="Birren B."/>
        </authorList>
    </citation>
    <scope>NUCLEOTIDE SEQUENCE [LARGE SCALE GENOMIC DNA]</scope>
    <source>
        <strain evidence="16">ATCC 38817</strain>
    </source>
</reference>
<sequence>MSESASVTCTAPVNIAIIKYWGKRDVERNLPTNGSISVTLSQKALRTTTSVHLSPEHPADRLWLNGKEDANASRAGTRLAKVFDLIRRLARQEGNPRAEWHAHVASHNSFPTAAGLASSASGFACLAFSLAKAYGLQAGNDVLSGIARQGSGSACRSLFGGYVAWEHGYEEAASPEDEDFGSHAVQLADEGHWPEMAIFVHIVSAEKKTVSSTSGMQTTVRTSPLHTYRAAHVVPARMEAMRQAIAARDFDAFAKLTMEDSNQFHATCLDTYPPIFYLNDTSRDLIQLVHRFNEQQGAIMAAYTYDAGPNAVVYIKREACRAWLDAVAALYRPANGLRANGDAWFSDAHDEVLPAWAAADYAPANPAATAELVAPFQAAPGAVDGLLFSLPGGGPEVIADPEASLLDAAGMPKTLAN</sequence>
<dbReference type="Pfam" id="PF22700">
    <property type="entry name" value="MVD-like_N"/>
    <property type="match status" value="1"/>
</dbReference>
<keyword evidence="13" id="KW-0152">Cholesterol biosynthesis</keyword>
<comment type="catalytic activity">
    <reaction evidence="12 13">
        <text>(R)-5-diphosphomevalonate + ATP = isopentenyl diphosphate + ADP + phosphate + CO2</text>
        <dbReference type="Rhea" id="RHEA:23732"/>
        <dbReference type="ChEBI" id="CHEBI:16526"/>
        <dbReference type="ChEBI" id="CHEBI:30616"/>
        <dbReference type="ChEBI" id="CHEBI:43474"/>
        <dbReference type="ChEBI" id="CHEBI:57557"/>
        <dbReference type="ChEBI" id="CHEBI:128769"/>
        <dbReference type="ChEBI" id="CHEBI:456216"/>
        <dbReference type="EC" id="4.1.1.33"/>
    </reaction>
</comment>
<evidence type="ECO:0000256" key="1">
    <source>
        <dbReference type="ARBA" id="ARBA00008831"/>
    </source>
</evidence>
<dbReference type="EC" id="4.1.1.33" evidence="2 12"/>
<dbReference type="UniPathway" id="UPA00063"/>
<dbReference type="FunFam" id="3.30.230.10:FF:000018">
    <property type="entry name" value="Diphosphomevalonate decarboxylase"/>
    <property type="match status" value="1"/>
</dbReference>
<evidence type="ECO:0000256" key="8">
    <source>
        <dbReference type="ARBA" id="ARBA00023098"/>
    </source>
</evidence>
<dbReference type="OrthoDB" id="10253702at2759"/>
<comment type="function">
    <text evidence="13">Catalyzes the ATP dependent decarboxylation of (R)-5-diphosphomevalonate to form isopentenyl diphosphate (IPP). Functions in the mevalonate (MVA) pathway leading to isopentenyl diphosphate (IPP), a key precursor for the biosynthesis of isoprenoids and sterol synthesis.</text>
</comment>
<dbReference type="STRING" id="691883.A0A058Z6R7"/>
<keyword evidence="3 13" id="KW-0444">Lipid biosynthesis</keyword>
<evidence type="ECO:0000256" key="7">
    <source>
        <dbReference type="ARBA" id="ARBA00023011"/>
    </source>
</evidence>
<evidence type="ECO:0000256" key="9">
    <source>
        <dbReference type="ARBA" id="ARBA00023166"/>
    </source>
</evidence>